<organism evidence="1 2">
    <name type="scientific">Elysia crispata</name>
    <name type="common">lettuce slug</name>
    <dbReference type="NCBI Taxonomy" id="231223"/>
    <lineage>
        <taxon>Eukaryota</taxon>
        <taxon>Metazoa</taxon>
        <taxon>Spiralia</taxon>
        <taxon>Lophotrochozoa</taxon>
        <taxon>Mollusca</taxon>
        <taxon>Gastropoda</taxon>
        <taxon>Heterobranchia</taxon>
        <taxon>Euthyneura</taxon>
        <taxon>Panpulmonata</taxon>
        <taxon>Sacoglossa</taxon>
        <taxon>Placobranchoidea</taxon>
        <taxon>Plakobranchidae</taxon>
        <taxon>Elysia</taxon>
    </lineage>
</organism>
<reference evidence="1" key="1">
    <citation type="journal article" date="2023" name="G3 (Bethesda)">
        <title>A reference genome for the long-term kleptoplast-retaining sea slug Elysia crispata morphotype clarki.</title>
        <authorList>
            <person name="Eastman K.E."/>
            <person name="Pendleton A.L."/>
            <person name="Shaikh M.A."/>
            <person name="Suttiyut T."/>
            <person name="Ogas R."/>
            <person name="Tomko P."/>
            <person name="Gavelis G."/>
            <person name="Widhalm J.R."/>
            <person name="Wisecaver J.H."/>
        </authorList>
    </citation>
    <scope>NUCLEOTIDE SEQUENCE</scope>
    <source>
        <strain evidence="1">ECLA1</strain>
    </source>
</reference>
<proteinExistence type="predicted"/>
<dbReference type="EMBL" id="JAWDGP010000445">
    <property type="protein sequence ID" value="KAK3800540.1"/>
    <property type="molecule type" value="Genomic_DNA"/>
</dbReference>
<name>A0AAE1B6M6_9GAST</name>
<dbReference type="AlphaFoldDB" id="A0AAE1B6M6"/>
<keyword evidence="2" id="KW-1185">Reference proteome</keyword>
<evidence type="ECO:0000313" key="1">
    <source>
        <dbReference type="EMBL" id="KAK3800540.1"/>
    </source>
</evidence>
<gene>
    <name evidence="1" type="ORF">RRG08_013382</name>
</gene>
<sequence>MRFPKPGKAEPVGFKTFVNCWVKAAVRSPSDSLWTSMRVAVGFERP</sequence>
<evidence type="ECO:0000313" key="2">
    <source>
        <dbReference type="Proteomes" id="UP001283361"/>
    </source>
</evidence>
<comment type="caution">
    <text evidence="1">The sequence shown here is derived from an EMBL/GenBank/DDBJ whole genome shotgun (WGS) entry which is preliminary data.</text>
</comment>
<feature type="non-terminal residue" evidence="1">
    <location>
        <position position="46"/>
    </location>
</feature>
<protein>
    <submittedName>
        <fullName evidence="1">Uncharacterized protein</fullName>
    </submittedName>
</protein>
<dbReference type="Proteomes" id="UP001283361">
    <property type="component" value="Unassembled WGS sequence"/>
</dbReference>
<accession>A0AAE1B6M6</accession>